<reference evidence="3 4" key="1">
    <citation type="submission" date="2020-04" db="EMBL/GenBank/DDBJ databases">
        <title>Molecular characterization of pseudomonads from Agaricus bisporus reveal novel blotch 2 pathogens in Western Europe.</title>
        <authorList>
            <person name="Taparia T."/>
            <person name="Krijger M."/>
            <person name="Haynes E."/>
            <person name="Elpinstone J.G."/>
            <person name="Noble R."/>
            <person name="Van Der Wolf J."/>
        </authorList>
    </citation>
    <scope>NUCLEOTIDE SEQUENCE [LARGE SCALE GENOMIC DNA]</scope>
    <source>
        <strain evidence="3 4">IPO3738</strain>
    </source>
</reference>
<dbReference type="RefSeq" id="WP_017128092.1">
    <property type="nucleotide sequence ID" value="NZ_JACAQE010000007.1"/>
</dbReference>
<evidence type="ECO:0000313" key="4">
    <source>
        <dbReference type="Proteomes" id="UP000517547"/>
    </source>
</evidence>
<evidence type="ECO:0000256" key="2">
    <source>
        <dbReference type="ARBA" id="ARBA00022649"/>
    </source>
</evidence>
<comment type="caution">
    <text evidence="3">The sequence shown here is derived from an EMBL/GenBank/DDBJ whole genome shotgun (WGS) entry which is preliminary data.</text>
</comment>
<dbReference type="PANTHER" id="PTHR33755">
    <property type="entry name" value="TOXIN PARE1-RELATED"/>
    <property type="match status" value="1"/>
</dbReference>
<protein>
    <submittedName>
        <fullName evidence="3">Type II toxin-antitoxin system mRNA interferase toxin, RelE/StbE family</fullName>
    </submittedName>
</protein>
<proteinExistence type="inferred from homology"/>
<dbReference type="EMBL" id="JACAQE010000007">
    <property type="protein sequence ID" value="NWC16068.1"/>
    <property type="molecule type" value="Genomic_DNA"/>
</dbReference>
<dbReference type="NCBIfam" id="TIGR02385">
    <property type="entry name" value="RelE_StbE"/>
    <property type="match status" value="1"/>
</dbReference>
<evidence type="ECO:0000256" key="1">
    <source>
        <dbReference type="ARBA" id="ARBA00006226"/>
    </source>
</evidence>
<accession>A0A7Y7Y170</accession>
<keyword evidence="2" id="KW-1277">Toxin-antitoxin system</keyword>
<dbReference type="PANTHER" id="PTHR33755:SF6">
    <property type="entry name" value="PLASMID STABILIZATION SYSTEM PROTEIN"/>
    <property type="match status" value="1"/>
</dbReference>
<dbReference type="Proteomes" id="UP000517547">
    <property type="component" value="Unassembled WGS sequence"/>
</dbReference>
<dbReference type="Pfam" id="PF05016">
    <property type="entry name" value="ParE_toxin"/>
    <property type="match status" value="1"/>
</dbReference>
<comment type="similarity">
    <text evidence="1">Belongs to the RelE toxin family.</text>
</comment>
<sequence length="102" mass="11805">MKLEWTHHAREDRDGIFDFIEQDNPRAAIKMDDRIDEQVKRLLLFPESGRLGRIPGTRELVIDLTPYIVAYCINDHCIRVLRVLHGAQLWPDTIPSSNPPTS</sequence>
<name>A0A7Y7Y170_9PSED</name>
<dbReference type="AlphaFoldDB" id="A0A7Y7Y170"/>
<dbReference type="InterPro" id="IPR035093">
    <property type="entry name" value="RelE/ParE_toxin_dom_sf"/>
</dbReference>
<dbReference type="InterPro" id="IPR051803">
    <property type="entry name" value="TA_system_RelE-like_toxin"/>
</dbReference>
<dbReference type="Gene3D" id="3.30.2310.20">
    <property type="entry name" value="RelE-like"/>
    <property type="match status" value="1"/>
</dbReference>
<organism evidence="3 4">
    <name type="scientific">Pseudomonas gingeri</name>
    <dbReference type="NCBI Taxonomy" id="117681"/>
    <lineage>
        <taxon>Bacteria</taxon>
        <taxon>Pseudomonadati</taxon>
        <taxon>Pseudomonadota</taxon>
        <taxon>Gammaproteobacteria</taxon>
        <taxon>Pseudomonadales</taxon>
        <taxon>Pseudomonadaceae</taxon>
        <taxon>Pseudomonas</taxon>
    </lineage>
</organism>
<dbReference type="InterPro" id="IPR007712">
    <property type="entry name" value="RelE/ParE_toxin"/>
</dbReference>
<gene>
    <name evidence="3" type="ORF">HX845_20595</name>
</gene>
<evidence type="ECO:0000313" key="3">
    <source>
        <dbReference type="EMBL" id="NWC16068.1"/>
    </source>
</evidence>